<dbReference type="Pfam" id="PF00501">
    <property type="entry name" value="AMP-binding"/>
    <property type="match status" value="1"/>
</dbReference>
<keyword evidence="5" id="KW-0436">Ligase</keyword>
<dbReference type="PROSITE" id="PS00455">
    <property type="entry name" value="AMP_BINDING"/>
    <property type="match status" value="1"/>
</dbReference>
<keyword evidence="6" id="KW-1185">Reference proteome</keyword>
<dbReference type="GO" id="GO:0016020">
    <property type="term" value="C:membrane"/>
    <property type="evidence" value="ECO:0007669"/>
    <property type="project" value="TreeGrafter"/>
</dbReference>
<evidence type="ECO:0000259" key="4">
    <source>
        <dbReference type="Pfam" id="PF00501"/>
    </source>
</evidence>
<dbReference type="PANTHER" id="PTHR43272:SF33">
    <property type="entry name" value="AMP-BINDING DOMAIN-CONTAINING PROTEIN-RELATED"/>
    <property type="match status" value="1"/>
</dbReference>
<dbReference type="InterPro" id="IPR000873">
    <property type="entry name" value="AMP-dep_synth/lig_dom"/>
</dbReference>
<feature type="region of interest" description="Disordered" evidence="3">
    <location>
        <begin position="53"/>
        <end position="72"/>
    </location>
</feature>
<dbReference type="Gene3D" id="3.40.50.12780">
    <property type="entry name" value="N-terminal domain of ligase-like"/>
    <property type="match status" value="1"/>
</dbReference>
<reference evidence="5" key="1">
    <citation type="submission" date="2021-02" db="EMBL/GenBank/DDBJ databases">
        <title>First Annotated Genome of the Yellow-green Alga Tribonema minus.</title>
        <authorList>
            <person name="Mahan K.M."/>
        </authorList>
    </citation>
    <scope>NUCLEOTIDE SEQUENCE</scope>
    <source>
        <strain evidence="5">UTEX B ZZ1240</strain>
    </source>
</reference>
<gene>
    <name evidence="5" type="ORF">JKP88DRAFT_32435</name>
</gene>
<keyword evidence="1" id="KW-0547">Nucleotide-binding</keyword>
<comment type="caution">
    <text evidence="5">The sequence shown here is derived from an EMBL/GenBank/DDBJ whole genome shotgun (WGS) entry which is preliminary data.</text>
</comment>
<dbReference type="EMBL" id="JAFCMP010000089">
    <property type="protein sequence ID" value="KAG5187528.1"/>
    <property type="molecule type" value="Genomic_DNA"/>
</dbReference>
<evidence type="ECO:0000313" key="6">
    <source>
        <dbReference type="Proteomes" id="UP000664859"/>
    </source>
</evidence>
<dbReference type="Proteomes" id="UP000664859">
    <property type="component" value="Unassembled WGS sequence"/>
</dbReference>
<dbReference type="SUPFAM" id="SSF56801">
    <property type="entry name" value="Acetyl-CoA synthetase-like"/>
    <property type="match status" value="1"/>
</dbReference>
<protein>
    <submittedName>
        <fullName evidence="5">Long-chain-fatty-acid--CoA ligase</fullName>
    </submittedName>
</protein>
<sequence>MAVNVLLAAVAALAAVPVLIVSLLLLDALIFLAVPSGFWSLFLDTKPASVALPGTADPEKGHGPVHRSAGSPDKLMMRAHDGVKTLWDNFDFGAKISPDAPCLGHRNPGGGKQSDGRPAKASAYVWQSYSEVKQAALSFGSGLQQLELVPEVDELEGGVKLRPLAMFLKNCTEWIIAELGLFSISGCTVPIYETLGEENVSHVLSQTACKTVVCKAAEAVKVAQAVGSTPSIKAIVLVGGDADGAAAAACKEAGLALHTFEEVLETGAENARDPLPPSDADVATFCYTSGTTGPPKGAVLTHRNVVSTCAAVNLVARIDRRDAHLSYLPLAHVFERCVVHAALGNGACIGFSQGDPRLIPDDLKCLRPTMFPSVPRLLNRMHDKVLSGAAKSPLKNFLLTAALAHKGLRLRKAQIPTHWLWDRVIFKAVKKAMGLDRCRILLSGSAPLAPHVLQFLRCVLAPAQVVEGYGATENCAGVTVQVSMTLGDVGPPLRHNEIKLVSVEEMGYRWNDTKHETRGKNIDCEGRGEVWVRGHNVFPGYYKMEDATKDALTEDGWIQTGDVGLWLTNGALKIIDRKKNIFKLSQGEYIAAEKIEETYTQAELVQQAFVYGDSFQHCLVAIVYPDPEALAAWAKSNKPDLDTKDGQAVSDCKELNAAIMDQIKAAARGAKLHGFEICKAIHVAAEAFSEDNGLLTPTFKLKRPIAKKHFADQIDAMYAGLEGSLKHSVKDD</sequence>
<evidence type="ECO:0000256" key="1">
    <source>
        <dbReference type="ARBA" id="ARBA00022741"/>
    </source>
</evidence>
<dbReference type="InterPro" id="IPR020845">
    <property type="entry name" value="AMP-binding_CS"/>
</dbReference>
<dbReference type="AlphaFoldDB" id="A0A835Z6V1"/>
<proteinExistence type="predicted"/>
<organism evidence="5 6">
    <name type="scientific">Tribonema minus</name>
    <dbReference type="NCBI Taxonomy" id="303371"/>
    <lineage>
        <taxon>Eukaryota</taxon>
        <taxon>Sar</taxon>
        <taxon>Stramenopiles</taxon>
        <taxon>Ochrophyta</taxon>
        <taxon>PX clade</taxon>
        <taxon>Xanthophyceae</taxon>
        <taxon>Tribonematales</taxon>
        <taxon>Tribonemataceae</taxon>
        <taxon>Tribonema</taxon>
    </lineage>
</organism>
<dbReference type="GO" id="GO:0004467">
    <property type="term" value="F:long-chain fatty acid-CoA ligase activity"/>
    <property type="evidence" value="ECO:0007669"/>
    <property type="project" value="TreeGrafter"/>
</dbReference>
<accession>A0A835Z6V1</accession>
<dbReference type="PANTHER" id="PTHR43272">
    <property type="entry name" value="LONG-CHAIN-FATTY-ACID--COA LIGASE"/>
    <property type="match status" value="1"/>
</dbReference>
<dbReference type="GO" id="GO:0005783">
    <property type="term" value="C:endoplasmic reticulum"/>
    <property type="evidence" value="ECO:0007669"/>
    <property type="project" value="TreeGrafter"/>
</dbReference>
<feature type="domain" description="AMP-dependent synthetase/ligase" evidence="4">
    <location>
        <begin position="116"/>
        <end position="542"/>
    </location>
</feature>
<evidence type="ECO:0000256" key="3">
    <source>
        <dbReference type="SAM" id="MobiDB-lite"/>
    </source>
</evidence>
<keyword evidence="2" id="KW-0067">ATP-binding</keyword>
<evidence type="ECO:0000313" key="5">
    <source>
        <dbReference type="EMBL" id="KAG5187528.1"/>
    </source>
</evidence>
<name>A0A835Z6V1_9STRA</name>
<dbReference type="InterPro" id="IPR042099">
    <property type="entry name" value="ANL_N_sf"/>
</dbReference>
<dbReference type="GO" id="GO:0005524">
    <property type="term" value="F:ATP binding"/>
    <property type="evidence" value="ECO:0007669"/>
    <property type="project" value="UniProtKB-KW"/>
</dbReference>
<dbReference type="OrthoDB" id="1700726at2759"/>
<evidence type="ECO:0000256" key="2">
    <source>
        <dbReference type="ARBA" id="ARBA00022840"/>
    </source>
</evidence>